<sequence>MDILLVLGAIGYGIGAWKFWKGYHRTNFAPGLINQALFSAGWPLLLFNRSFRQNFKKALKGR</sequence>
<comment type="caution">
    <text evidence="1">The sequence shown here is derived from an EMBL/GenBank/DDBJ whole genome shotgun (WGS) entry which is preliminary data.</text>
</comment>
<dbReference type="EMBL" id="JAQOSQ010000008">
    <property type="protein sequence ID" value="MDJ1183501.1"/>
    <property type="molecule type" value="Genomic_DNA"/>
</dbReference>
<accession>A0ABT7BYH3</accession>
<organism evidence="1 2">
    <name type="scientific">Roseofilum casamattae BLCC-M143</name>
    <dbReference type="NCBI Taxonomy" id="3022442"/>
    <lineage>
        <taxon>Bacteria</taxon>
        <taxon>Bacillati</taxon>
        <taxon>Cyanobacteriota</taxon>
        <taxon>Cyanophyceae</taxon>
        <taxon>Desertifilales</taxon>
        <taxon>Desertifilaceae</taxon>
        <taxon>Roseofilum</taxon>
        <taxon>Roseofilum casamattae</taxon>
    </lineage>
</organism>
<reference evidence="1 2" key="1">
    <citation type="submission" date="2023-01" db="EMBL/GenBank/DDBJ databases">
        <title>Novel diversity within Roseofilum (Cyanobacteria; Desertifilaceae) from marine benthic mats with descriptions of four novel species.</title>
        <authorList>
            <person name="Wang Y."/>
            <person name="Berthold D.E."/>
            <person name="Hu J."/>
            <person name="Lefler F.W."/>
            <person name="Laughinghouse H.D. IV."/>
        </authorList>
    </citation>
    <scope>NUCLEOTIDE SEQUENCE [LARGE SCALE GENOMIC DNA]</scope>
    <source>
        <strain evidence="1 2">BLCC-M143</strain>
    </source>
</reference>
<evidence type="ECO:0000313" key="2">
    <source>
        <dbReference type="Proteomes" id="UP001232992"/>
    </source>
</evidence>
<dbReference type="Proteomes" id="UP001232992">
    <property type="component" value="Unassembled WGS sequence"/>
</dbReference>
<name>A0ABT7BYH3_9CYAN</name>
<protein>
    <submittedName>
        <fullName evidence="1">Uncharacterized protein</fullName>
    </submittedName>
</protein>
<proteinExistence type="predicted"/>
<evidence type="ECO:0000313" key="1">
    <source>
        <dbReference type="EMBL" id="MDJ1183501.1"/>
    </source>
</evidence>
<gene>
    <name evidence="1" type="ORF">PMH09_09840</name>
</gene>
<keyword evidence="2" id="KW-1185">Reference proteome</keyword>
<dbReference type="RefSeq" id="WP_283758155.1">
    <property type="nucleotide sequence ID" value="NZ_JAQOSQ010000008.1"/>
</dbReference>